<dbReference type="Gene3D" id="3.20.20.80">
    <property type="entry name" value="Glycosidases"/>
    <property type="match status" value="1"/>
</dbReference>
<dbReference type="EMBL" id="VWFC01000019">
    <property type="protein sequence ID" value="KAB1324950.1"/>
    <property type="molecule type" value="Genomic_DNA"/>
</dbReference>
<dbReference type="InterPro" id="IPR032719">
    <property type="entry name" value="WbsX"/>
</dbReference>
<evidence type="ECO:0000313" key="2">
    <source>
        <dbReference type="Proteomes" id="UP000375690"/>
    </source>
</evidence>
<protein>
    <submittedName>
        <fullName evidence="1">Glycosyltransferase</fullName>
    </submittedName>
</protein>
<dbReference type="AlphaFoldDB" id="A0A6A1XH12"/>
<accession>A0A6A1XH12</accession>
<evidence type="ECO:0000313" key="1">
    <source>
        <dbReference type="EMBL" id="KAB1324950.1"/>
    </source>
</evidence>
<reference evidence="1 2" key="1">
    <citation type="journal article" date="2019" name="Nat. Med.">
        <title>A library of human gut bacterial isolates paired with longitudinal multiomics data enables mechanistic microbiome research.</title>
        <authorList>
            <person name="Poyet M."/>
            <person name="Groussin M."/>
            <person name="Gibbons S.M."/>
            <person name="Avila-Pacheco J."/>
            <person name="Jiang X."/>
            <person name="Kearney S.M."/>
            <person name="Perrotta A.R."/>
            <person name="Berdy B."/>
            <person name="Zhao S."/>
            <person name="Lieberman T.D."/>
            <person name="Swanson P.K."/>
            <person name="Smith M."/>
            <person name="Roesemann S."/>
            <person name="Alexander J.E."/>
            <person name="Rich S.A."/>
            <person name="Livny J."/>
            <person name="Vlamakis H."/>
            <person name="Clish C."/>
            <person name="Bullock K."/>
            <person name="Deik A."/>
            <person name="Scott J."/>
            <person name="Pierce K.A."/>
            <person name="Xavier R.J."/>
            <person name="Alm E.J."/>
        </authorList>
    </citation>
    <scope>NUCLEOTIDE SEQUENCE [LARGE SCALE GENOMIC DNA]</scope>
    <source>
        <strain evidence="1 2">BIOML-A2</strain>
    </source>
</reference>
<organism evidence="1 2">
    <name type="scientific">Bacteroides ovatus</name>
    <dbReference type="NCBI Taxonomy" id="28116"/>
    <lineage>
        <taxon>Bacteria</taxon>
        <taxon>Pseudomonadati</taxon>
        <taxon>Bacteroidota</taxon>
        <taxon>Bacteroidia</taxon>
        <taxon>Bacteroidales</taxon>
        <taxon>Bacteroidaceae</taxon>
        <taxon>Bacteroides</taxon>
    </lineage>
</organism>
<dbReference type="PANTHER" id="PTHR41244:SF1">
    <property type="entry name" value="GLYCOSYLTRANSFERASE"/>
    <property type="match status" value="1"/>
</dbReference>
<dbReference type="GO" id="GO:0016740">
    <property type="term" value="F:transferase activity"/>
    <property type="evidence" value="ECO:0007669"/>
    <property type="project" value="UniProtKB-KW"/>
</dbReference>
<dbReference type="Proteomes" id="UP000375690">
    <property type="component" value="Unassembled WGS sequence"/>
</dbReference>
<dbReference type="Pfam" id="PF14307">
    <property type="entry name" value="Glyco_tran_WbsX"/>
    <property type="match status" value="1"/>
</dbReference>
<dbReference type="CDD" id="cd11579">
    <property type="entry name" value="Glyco_tran_WbsX"/>
    <property type="match status" value="1"/>
</dbReference>
<dbReference type="RefSeq" id="WP_055234717.1">
    <property type="nucleotide sequence ID" value="NZ_CP113514.1"/>
</dbReference>
<name>A0A6A1XH12_BACOV</name>
<dbReference type="PANTHER" id="PTHR41244">
    <property type="entry name" value="RHAMNAN SYNTHESIS F"/>
    <property type="match status" value="1"/>
</dbReference>
<comment type="caution">
    <text evidence="1">The sequence shown here is derived from an EMBL/GenBank/DDBJ whole genome shotgun (WGS) entry which is preliminary data.</text>
</comment>
<sequence>MARFIAFYLPQYHIIPENNEWWGPGFTEWTSVARAKPLFRGHKQPHIPADLGFYDLRVPETREAQAQLAKEAGVEGFCYWHYWFGNGKRLLERPFTEVVSSGKPDFPFCLAWANHSWYKKQWDLKAKGKDILLIEQKYPGVKDYEDHFYALLEAFKDKRYIKVNGKLFFGIYSALTFEDIRTFISTWRRLAKDNGLNDFYFVAQDAESRDKEKILALGIDAVYNNNFTTHHNLPLIKKAWLLFRRKYLHQPTVFEYKDVVKDMIIDDCRNRDAIPTIEPNWDHSPRSGHKAFIYNNPDPKYFHEVACKAIEIVKDKPDEEQIVMIKSWNEWGEGNYMEPDAEYGKGYIKALASAIDKYK</sequence>
<keyword evidence="1" id="KW-0808">Transferase</keyword>
<proteinExistence type="predicted"/>
<gene>
    <name evidence="1" type="ORF">F3B53_15790</name>
</gene>